<keyword evidence="17" id="KW-1185">Reference proteome</keyword>
<feature type="region of interest" description="Flexible loop" evidence="10">
    <location>
        <begin position="101"/>
        <end position="111"/>
    </location>
</feature>
<comment type="cofactor">
    <cofactor evidence="10">
        <name>Mg(2+)</name>
        <dbReference type="ChEBI" id="CHEBI:18420"/>
    </cofactor>
    <text evidence="10">Binds 2 divalent ions per subunit.</text>
</comment>
<evidence type="ECO:0000256" key="4">
    <source>
        <dbReference type="ARBA" id="ARBA00022679"/>
    </source>
</evidence>
<keyword evidence="7 10" id="KW-0067">ATP-binding</keyword>
<dbReference type="HAMAP" id="MF_00086">
    <property type="entry name" value="S_AdoMet_synth1"/>
    <property type="match status" value="1"/>
</dbReference>
<evidence type="ECO:0000256" key="2">
    <source>
        <dbReference type="ARBA" id="ARBA00009685"/>
    </source>
</evidence>
<comment type="subcellular location">
    <subcellularLocation>
        <location evidence="10 11">Cytoplasm</location>
    </subcellularLocation>
</comment>
<evidence type="ECO:0000256" key="3">
    <source>
        <dbReference type="ARBA" id="ARBA00022563"/>
    </source>
</evidence>
<dbReference type="Pfam" id="PF02772">
    <property type="entry name" value="S-AdoMet_synt_M"/>
    <property type="match status" value="1"/>
</dbReference>
<dbReference type="KEGG" id="ahk:NCTC10172_00686"/>
<comment type="similarity">
    <text evidence="2 10 12">Belongs to the AdoMet synthase family.</text>
</comment>
<dbReference type="GO" id="GO:0005524">
    <property type="term" value="F:ATP binding"/>
    <property type="evidence" value="ECO:0007669"/>
    <property type="project" value="UniProtKB-UniRule"/>
</dbReference>
<dbReference type="FunFam" id="3.30.300.10:FF:000003">
    <property type="entry name" value="S-adenosylmethionine synthase"/>
    <property type="match status" value="1"/>
</dbReference>
<dbReference type="InterPro" id="IPR002133">
    <property type="entry name" value="S-AdoMet_synthetase"/>
</dbReference>
<evidence type="ECO:0000313" key="16">
    <source>
        <dbReference type="EMBL" id="VEU82666.1"/>
    </source>
</evidence>
<keyword evidence="4 10" id="KW-0808">Transferase</keyword>
<dbReference type="Pfam" id="PF00438">
    <property type="entry name" value="S-AdoMet_synt_N"/>
    <property type="match status" value="1"/>
</dbReference>
<feature type="binding site" evidence="10">
    <location>
        <position position="16"/>
    </location>
    <ligand>
        <name>Mg(2+)</name>
        <dbReference type="ChEBI" id="CHEBI:18420"/>
    </ligand>
</feature>
<dbReference type="STRING" id="1408416.GCA_000702765_00092"/>
<keyword evidence="5 10" id="KW-0479">Metal-binding</keyword>
<dbReference type="UniPathway" id="UPA00315">
    <property type="reaction ID" value="UER00080"/>
</dbReference>
<feature type="binding site" evidence="10">
    <location>
        <position position="265"/>
    </location>
    <ligand>
        <name>ATP</name>
        <dbReference type="ChEBI" id="CHEBI:30616"/>
        <note>ligand shared between two neighboring subunits</note>
    </ligand>
</feature>
<dbReference type="InterPro" id="IPR022628">
    <property type="entry name" value="S-AdoMet_synt_N"/>
</dbReference>
<reference evidence="16 17" key="1">
    <citation type="submission" date="2019-01" db="EMBL/GenBank/DDBJ databases">
        <authorList>
            <consortium name="Pathogen Informatics"/>
        </authorList>
    </citation>
    <scope>NUCLEOTIDE SEQUENCE [LARGE SCALE GENOMIC DNA]</scope>
    <source>
        <strain evidence="16 17">NCTC10172</strain>
    </source>
</reference>
<dbReference type="PROSITE" id="PS00377">
    <property type="entry name" value="ADOMET_SYNTHASE_2"/>
    <property type="match status" value="1"/>
</dbReference>
<dbReference type="PANTHER" id="PTHR11964">
    <property type="entry name" value="S-ADENOSYLMETHIONINE SYNTHETASE"/>
    <property type="match status" value="1"/>
</dbReference>
<gene>
    <name evidence="10 16" type="primary">metK</name>
    <name evidence="16" type="ORF">NCTC10172_00686</name>
</gene>
<feature type="binding site" description="in other chain" evidence="10">
    <location>
        <begin position="248"/>
        <end position="249"/>
    </location>
    <ligand>
        <name>ATP</name>
        <dbReference type="ChEBI" id="CHEBI:30616"/>
        <note>ligand shared between two neighboring subunits</note>
    </ligand>
</feature>
<feature type="binding site" evidence="10">
    <location>
        <position position="269"/>
    </location>
    <ligand>
        <name>ATP</name>
        <dbReference type="ChEBI" id="CHEBI:30616"/>
        <note>ligand shared between two neighboring subunits</note>
    </ligand>
</feature>
<evidence type="ECO:0000256" key="6">
    <source>
        <dbReference type="ARBA" id="ARBA00022741"/>
    </source>
</evidence>
<dbReference type="GO" id="GO:0006730">
    <property type="term" value="P:one-carbon metabolic process"/>
    <property type="evidence" value="ECO:0007669"/>
    <property type="project" value="UniProtKB-KW"/>
</dbReference>
<keyword evidence="8 10" id="KW-0460">Magnesium</keyword>
<evidence type="ECO:0000259" key="15">
    <source>
        <dbReference type="Pfam" id="PF02773"/>
    </source>
</evidence>
<feature type="binding site" description="in other chain" evidence="10">
    <location>
        <position position="101"/>
    </location>
    <ligand>
        <name>L-methionine</name>
        <dbReference type="ChEBI" id="CHEBI:57844"/>
        <note>ligand shared between two neighboring subunits</note>
    </ligand>
</feature>
<keyword evidence="10" id="KW-0963">Cytoplasm</keyword>
<feature type="binding site" evidence="10">
    <location>
        <position position="242"/>
    </location>
    <ligand>
        <name>ATP</name>
        <dbReference type="ChEBI" id="CHEBI:30616"/>
        <note>ligand shared between two neighboring subunits</note>
    </ligand>
</feature>
<evidence type="ECO:0000259" key="14">
    <source>
        <dbReference type="Pfam" id="PF02772"/>
    </source>
</evidence>
<evidence type="ECO:0000256" key="8">
    <source>
        <dbReference type="ARBA" id="ARBA00022842"/>
    </source>
</evidence>
<comment type="function">
    <text evidence="10">Catalyzes the formation of S-adenosylmethionine (AdoMet) from methionine and ATP. The overall synthetic reaction is composed of two sequential steps, AdoMet formation and the subsequent tripolyphosphate hydrolysis which occurs prior to release of AdoMet from the enzyme.</text>
</comment>
<dbReference type="GO" id="GO:0006556">
    <property type="term" value="P:S-adenosylmethionine biosynthetic process"/>
    <property type="evidence" value="ECO:0007669"/>
    <property type="project" value="UniProtKB-UniRule"/>
</dbReference>
<comment type="cofactor">
    <cofactor evidence="10">
        <name>K(+)</name>
        <dbReference type="ChEBI" id="CHEBI:29103"/>
    </cofactor>
    <text evidence="10">Binds 1 potassium ion per subunit.</text>
</comment>
<comment type="subunit">
    <text evidence="10">Homotetramer; dimer of dimers.</text>
</comment>
<evidence type="ECO:0000259" key="13">
    <source>
        <dbReference type="Pfam" id="PF00438"/>
    </source>
</evidence>
<keyword evidence="3 10" id="KW-0554">One-carbon metabolism</keyword>
<name>A0A449BJM2_9MOLU</name>
<dbReference type="InterPro" id="IPR022630">
    <property type="entry name" value="S-AdoMet_synt_C"/>
</dbReference>
<organism evidence="16 17">
    <name type="scientific">Acholeplasma hippikon</name>
    <dbReference type="NCBI Taxonomy" id="264636"/>
    <lineage>
        <taxon>Bacteria</taxon>
        <taxon>Bacillati</taxon>
        <taxon>Mycoplasmatota</taxon>
        <taxon>Mollicutes</taxon>
        <taxon>Acholeplasmatales</taxon>
        <taxon>Acholeplasmataceae</taxon>
        <taxon>Acholeplasma</taxon>
    </lineage>
</organism>
<dbReference type="PIRSF" id="PIRSF000497">
    <property type="entry name" value="MAT"/>
    <property type="match status" value="1"/>
</dbReference>
<feature type="binding site" description="in other chain" evidence="10">
    <location>
        <position position="273"/>
    </location>
    <ligand>
        <name>L-methionine</name>
        <dbReference type="ChEBI" id="CHEBI:57844"/>
        <note>ligand shared between two neighboring subunits</note>
    </ligand>
</feature>
<dbReference type="EMBL" id="LR215050">
    <property type="protein sequence ID" value="VEU82666.1"/>
    <property type="molecule type" value="Genomic_DNA"/>
</dbReference>
<keyword evidence="9 10" id="KW-0630">Potassium</keyword>
<feature type="domain" description="S-adenosylmethionine synthetase C-terminal" evidence="15">
    <location>
        <begin position="236"/>
        <end position="375"/>
    </location>
</feature>
<dbReference type="EC" id="2.5.1.6" evidence="10"/>
<dbReference type="GO" id="GO:0000287">
    <property type="term" value="F:magnesium ion binding"/>
    <property type="evidence" value="ECO:0007669"/>
    <property type="project" value="UniProtKB-UniRule"/>
</dbReference>
<dbReference type="NCBIfam" id="TIGR01034">
    <property type="entry name" value="metK"/>
    <property type="match status" value="1"/>
</dbReference>
<feature type="binding site" description="in other chain" evidence="10">
    <location>
        <position position="14"/>
    </location>
    <ligand>
        <name>ATP</name>
        <dbReference type="ChEBI" id="CHEBI:30616"/>
        <note>ligand shared between two neighboring subunits</note>
    </ligand>
</feature>
<evidence type="ECO:0000256" key="12">
    <source>
        <dbReference type="RuleBase" id="RU004462"/>
    </source>
</evidence>
<dbReference type="InterPro" id="IPR022636">
    <property type="entry name" value="S-AdoMet_synthetase_sfam"/>
</dbReference>
<dbReference type="Proteomes" id="UP000290909">
    <property type="component" value="Chromosome"/>
</dbReference>
<dbReference type="GO" id="GO:0004478">
    <property type="term" value="F:methionine adenosyltransferase activity"/>
    <property type="evidence" value="ECO:0007669"/>
    <property type="project" value="UniProtKB-UniRule"/>
</dbReference>
<sequence length="386" mass="42432">MSFVFSSESVTKGHPDKVADFISDSLVDFCLSADPNSRCAIETSVANKSVFIYGEVTTKADLTKENIMKVAKEAIASIGYTQKRFIFNVDDLEFHIQLNKQSADIALGVDENENKEQGAGDQGIMFGFAKDDTPNLLPLPIFLAHELTKKLQEVRENRTVFGLGPDGKSQVSVLYDDNNQPVEVTAVVISTQHYEEKTLEEVKKDILEHVIKPVIPENLLTPNTKYYINPTGRFVIGGPVGDSGLTGRKIIVDTYGGFARHGGGAFSGKDASKVDRSAAYMARYIAKQVVASKVAKTCEIQLAYAIGVAEPVSIYVNTFGTGVVSDAKIQEVLERNFKLTPKGIIEKLQLKRPIFKQTVNNGHFGKTGDAFTWEKTDSIDIFKHLL</sequence>
<feature type="binding site" description="in other chain" evidence="10">
    <location>
        <begin position="233"/>
        <end position="234"/>
    </location>
    <ligand>
        <name>ATP</name>
        <dbReference type="ChEBI" id="CHEBI:30616"/>
        <note>ligand shared between two neighboring subunits</note>
    </ligand>
</feature>
<keyword evidence="6 10" id="KW-0547">Nucleotide-binding</keyword>
<dbReference type="PROSITE" id="PS00376">
    <property type="entry name" value="ADOMET_SYNTHASE_1"/>
    <property type="match status" value="1"/>
</dbReference>
<comment type="catalytic activity">
    <reaction evidence="10">
        <text>L-methionine + ATP + H2O = S-adenosyl-L-methionine + phosphate + diphosphate</text>
        <dbReference type="Rhea" id="RHEA:21080"/>
        <dbReference type="ChEBI" id="CHEBI:15377"/>
        <dbReference type="ChEBI" id="CHEBI:30616"/>
        <dbReference type="ChEBI" id="CHEBI:33019"/>
        <dbReference type="ChEBI" id="CHEBI:43474"/>
        <dbReference type="ChEBI" id="CHEBI:57844"/>
        <dbReference type="ChEBI" id="CHEBI:59789"/>
        <dbReference type="EC" id="2.5.1.6"/>
    </reaction>
</comment>
<dbReference type="InterPro" id="IPR022631">
    <property type="entry name" value="ADOMET_SYNTHASE_CS"/>
</dbReference>
<dbReference type="InterPro" id="IPR022629">
    <property type="entry name" value="S-AdoMet_synt_central"/>
</dbReference>
<evidence type="ECO:0000256" key="11">
    <source>
        <dbReference type="RuleBase" id="RU000542"/>
    </source>
</evidence>
<feature type="domain" description="S-adenosylmethionine synthetase central" evidence="14">
    <location>
        <begin position="116"/>
        <end position="234"/>
    </location>
</feature>
<dbReference type="SUPFAM" id="SSF55973">
    <property type="entry name" value="S-adenosylmethionine synthetase"/>
    <property type="match status" value="3"/>
</dbReference>
<dbReference type="CDD" id="cd18079">
    <property type="entry name" value="S-AdoMet_synt"/>
    <property type="match status" value="1"/>
</dbReference>
<accession>A0A449BJM2</accession>
<dbReference type="GO" id="GO:0005737">
    <property type="term" value="C:cytoplasm"/>
    <property type="evidence" value="ECO:0007669"/>
    <property type="project" value="UniProtKB-SubCell"/>
</dbReference>
<evidence type="ECO:0000313" key="17">
    <source>
        <dbReference type="Proteomes" id="UP000290909"/>
    </source>
</evidence>
<comment type="pathway">
    <text evidence="1 10">Amino-acid biosynthesis; S-adenosyl-L-methionine biosynthesis; S-adenosyl-L-methionine from L-methionine: step 1/1.</text>
</comment>
<evidence type="ECO:0000256" key="1">
    <source>
        <dbReference type="ARBA" id="ARBA00005224"/>
    </source>
</evidence>
<evidence type="ECO:0000256" key="10">
    <source>
        <dbReference type="HAMAP-Rule" id="MF_00086"/>
    </source>
</evidence>
<feature type="binding site" evidence="10">
    <location>
        <position position="42"/>
    </location>
    <ligand>
        <name>K(+)</name>
        <dbReference type="ChEBI" id="CHEBI:29103"/>
    </ligand>
</feature>
<proteinExistence type="inferred from homology"/>
<dbReference type="RefSeq" id="WP_035368168.1">
    <property type="nucleotide sequence ID" value="NZ_LR215050.1"/>
</dbReference>
<feature type="domain" description="S-adenosylmethionine synthetase N-terminal" evidence="13">
    <location>
        <begin position="3"/>
        <end position="103"/>
    </location>
</feature>
<feature type="binding site" description="in other chain" evidence="10">
    <location>
        <position position="55"/>
    </location>
    <ligand>
        <name>L-methionine</name>
        <dbReference type="ChEBI" id="CHEBI:57844"/>
        <note>ligand shared between two neighboring subunits</note>
    </ligand>
</feature>
<feature type="binding site" description="in other chain" evidence="10">
    <location>
        <begin position="166"/>
        <end position="168"/>
    </location>
    <ligand>
        <name>ATP</name>
        <dbReference type="ChEBI" id="CHEBI:30616"/>
        <note>ligand shared between two neighboring subunits</note>
    </ligand>
</feature>
<dbReference type="AlphaFoldDB" id="A0A449BJM2"/>
<feature type="binding site" evidence="10">
    <location>
        <position position="242"/>
    </location>
    <ligand>
        <name>L-methionine</name>
        <dbReference type="ChEBI" id="CHEBI:57844"/>
        <note>ligand shared between two neighboring subunits</note>
    </ligand>
</feature>
<dbReference type="Gene3D" id="3.30.300.10">
    <property type="match status" value="3"/>
</dbReference>
<evidence type="ECO:0000256" key="7">
    <source>
        <dbReference type="ARBA" id="ARBA00022840"/>
    </source>
</evidence>
<evidence type="ECO:0000256" key="9">
    <source>
        <dbReference type="ARBA" id="ARBA00022958"/>
    </source>
</evidence>
<dbReference type="Pfam" id="PF02773">
    <property type="entry name" value="S-AdoMet_synt_C"/>
    <property type="match status" value="1"/>
</dbReference>
<protein>
    <recommendedName>
        <fullName evidence="10">S-adenosylmethionine synthase</fullName>
        <shortName evidence="10">AdoMet synthase</shortName>
        <ecNumber evidence="10">2.5.1.6</ecNumber>
    </recommendedName>
    <alternativeName>
        <fullName evidence="10">MAT</fullName>
    </alternativeName>
    <alternativeName>
        <fullName evidence="10">Methionine adenosyltransferase</fullName>
    </alternativeName>
</protein>
<evidence type="ECO:0000256" key="5">
    <source>
        <dbReference type="ARBA" id="ARBA00022723"/>
    </source>
</evidence>